<keyword evidence="3" id="KW-0285">Flavoprotein</keyword>
<dbReference type="PANTHER" id="PTHR10961:SF15">
    <property type="entry name" value="FAD DEPENDENT OXIDOREDUCTASE DOMAIN-CONTAINING PROTEIN"/>
    <property type="match status" value="1"/>
</dbReference>
<evidence type="ECO:0000313" key="7">
    <source>
        <dbReference type="EMBL" id="TVY45480.1"/>
    </source>
</evidence>
<dbReference type="GO" id="GO:0008115">
    <property type="term" value="F:sarcosine oxidase activity"/>
    <property type="evidence" value="ECO:0007669"/>
    <property type="project" value="TreeGrafter"/>
</dbReference>
<evidence type="ECO:0000256" key="5">
    <source>
        <dbReference type="ARBA" id="ARBA00023002"/>
    </source>
</evidence>
<proteinExistence type="inferred from homology"/>
<organism evidence="7 8">
    <name type="scientific">Lachnellula occidentalis</name>
    <dbReference type="NCBI Taxonomy" id="215460"/>
    <lineage>
        <taxon>Eukaryota</taxon>
        <taxon>Fungi</taxon>
        <taxon>Dikarya</taxon>
        <taxon>Ascomycota</taxon>
        <taxon>Pezizomycotina</taxon>
        <taxon>Leotiomycetes</taxon>
        <taxon>Helotiales</taxon>
        <taxon>Lachnaceae</taxon>
        <taxon>Lachnellula</taxon>
    </lineage>
</organism>
<dbReference type="EMBL" id="QGMI01000192">
    <property type="protein sequence ID" value="TVY45480.1"/>
    <property type="molecule type" value="Genomic_DNA"/>
</dbReference>
<name>A0A8H8S0E2_9HELO</name>
<protein>
    <submittedName>
        <fullName evidence="7">L-pipecolate oxidase</fullName>
    </submittedName>
</protein>
<comment type="caution">
    <text evidence="7">The sequence shown here is derived from an EMBL/GenBank/DDBJ whole genome shotgun (WGS) entry which is preliminary data.</text>
</comment>
<evidence type="ECO:0000256" key="1">
    <source>
        <dbReference type="ARBA" id="ARBA00001974"/>
    </source>
</evidence>
<reference evidence="7 8" key="1">
    <citation type="submission" date="2018-05" db="EMBL/GenBank/DDBJ databases">
        <title>Genome sequencing and assembly of the regulated plant pathogen Lachnellula willkommii and related sister species for the development of diagnostic species identification markers.</title>
        <authorList>
            <person name="Giroux E."/>
            <person name="Bilodeau G."/>
        </authorList>
    </citation>
    <scope>NUCLEOTIDE SEQUENCE [LARGE SCALE GENOMIC DNA]</scope>
    <source>
        <strain evidence="7 8">CBS 160.35</strain>
    </source>
</reference>
<dbReference type="InterPro" id="IPR045170">
    <property type="entry name" value="MTOX"/>
</dbReference>
<dbReference type="AlphaFoldDB" id="A0A8H8S0E2"/>
<dbReference type="InterPro" id="IPR036188">
    <property type="entry name" value="FAD/NAD-bd_sf"/>
</dbReference>
<evidence type="ECO:0000259" key="6">
    <source>
        <dbReference type="Pfam" id="PF01266"/>
    </source>
</evidence>
<dbReference type="Proteomes" id="UP000443090">
    <property type="component" value="Unassembled WGS sequence"/>
</dbReference>
<evidence type="ECO:0000256" key="2">
    <source>
        <dbReference type="ARBA" id="ARBA00010989"/>
    </source>
</evidence>
<evidence type="ECO:0000313" key="8">
    <source>
        <dbReference type="Proteomes" id="UP000443090"/>
    </source>
</evidence>
<sequence length="392" mass="42998">MTFEAIDAWNSWNDELATGNSLPPGLSREDKVFHKCGSLNIADSKELPPWELATIRAMEEQGHIDTQLVTTNPRHVAISKSRGQNISPFEQAGKERPIVGVLDLSGGVAVADKACRFALHKAQQLGVKVVFDAVAGAFESLEYSLTPSGSLHKVIGVRTKDKKLHRGEQVILACGGWTPSLLPTLDGLCEATAGSVALIKLPPKSSSPELWDRFSPENFPTWMYRMRDGASGGLYGFPRDDNGFIKIGYRGTKYTNPKAQRDGKERSIPVTRWSDGEKLTQIPKQAMSTIQGFVHDFMPELELLGIAMTRVPGFEGLMVATGGSGHAFKYLPILGDFVVDVLEDNETRPVLKRWKWRTRGEEKPVNVLMEGSIGTRALSNVPLSSHGAKCML</sequence>
<dbReference type="GO" id="GO:0050660">
    <property type="term" value="F:flavin adenine dinucleotide binding"/>
    <property type="evidence" value="ECO:0007669"/>
    <property type="project" value="InterPro"/>
</dbReference>
<gene>
    <name evidence="7" type="primary">fap1_3</name>
    <name evidence="7" type="ORF">LOCC1_G004972</name>
</gene>
<accession>A0A8H8S0E2</accession>
<comment type="similarity">
    <text evidence="2">Belongs to the MSOX/MTOX family.</text>
</comment>
<dbReference type="Pfam" id="PF01266">
    <property type="entry name" value="DAO"/>
    <property type="match status" value="1"/>
</dbReference>
<feature type="domain" description="FAD dependent oxidoreductase" evidence="6">
    <location>
        <begin position="30"/>
        <end position="340"/>
    </location>
</feature>
<evidence type="ECO:0000256" key="4">
    <source>
        <dbReference type="ARBA" id="ARBA00022827"/>
    </source>
</evidence>
<keyword evidence="5" id="KW-0560">Oxidoreductase</keyword>
<comment type="cofactor">
    <cofactor evidence="1">
        <name>FAD</name>
        <dbReference type="ChEBI" id="CHEBI:57692"/>
    </cofactor>
</comment>
<dbReference type="OrthoDB" id="2219495at2759"/>
<keyword evidence="8" id="KW-1185">Reference proteome</keyword>
<dbReference type="PANTHER" id="PTHR10961">
    <property type="entry name" value="PEROXISOMAL SARCOSINE OXIDASE"/>
    <property type="match status" value="1"/>
</dbReference>
<keyword evidence="4" id="KW-0274">FAD</keyword>
<dbReference type="SUPFAM" id="SSF51905">
    <property type="entry name" value="FAD/NAD(P)-binding domain"/>
    <property type="match status" value="1"/>
</dbReference>
<dbReference type="Gene3D" id="3.50.50.60">
    <property type="entry name" value="FAD/NAD(P)-binding domain"/>
    <property type="match status" value="1"/>
</dbReference>
<dbReference type="Gene3D" id="3.30.9.10">
    <property type="entry name" value="D-Amino Acid Oxidase, subunit A, domain 2"/>
    <property type="match status" value="1"/>
</dbReference>
<dbReference type="InterPro" id="IPR006076">
    <property type="entry name" value="FAD-dep_OxRdtase"/>
</dbReference>
<evidence type="ECO:0000256" key="3">
    <source>
        <dbReference type="ARBA" id="ARBA00022630"/>
    </source>
</evidence>